<dbReference type="RefSeq" id="WP_035286260.1">
    <property type="nucleotide sequence ID" value="NZ_AYXG01000182.1"/>
</dbReference>
<dbReference type="Pfam" id="PF01814">
    <property type="entry name" value="Hemerythrin"/>
    <property type="match status" value="1"/>
</dbReference>
<evidence type="ECO:0000259" key="1">
    <source>
        <dbReference type="Pfam" id="PF01814"/>
    </source>
</evidence>
<comment type="caution">
    <text evidence="2">The sequence shown here is derived from an EMBL/GenBank/DDBJ whole genome shotgun (WGS) entry which is preliminary data.</text>
</comment>
<organism evidence="2 3">
    <name type="scientific">Actinokineospora spheciospongiae</name>
    <dbReference type="NCBI Taxonomy" id="909613"/>
    <lineage>
        <taxon>Bacteria</taxon>
        <taxon>Bacillati</taxon>
        <taxon>Actinomycetota</taxon>
        <taxon>Actinomycetes</taxon>
        <taxon>Pseudonocardiales</taxon>
        <taxon>Pseudonocardiaceae</taxon>
        <taxon>Actinokineospora</taxon>
    </lineage>
</organism>
<proteinExistence type="predicted"/>
<dbReference type="EMBL" id="AYXG01000182">
    <property type="protein sequence ID" value="EWC59954.1"/>
    <property type="molecule type" value="Genomic_DNA"/>
</dbReference>
<evidence type="ECO:0000313" key="2">
    <source>
        <dbReference type="EMBL" id="EWC59954.1"/>
    </source>
</evidence>
<dbReference type="Proteomes" id="UP000019277">
    <property type="component" value="Unassembled WGS sequence"/>
</dbReference>
<gene>
    <name evidence="2" type="ORF">UO65_4734</name>
</gene>
<name>W7J1H8_9PSEU</name>
<dbReference type="InterPro" id="IPR012312">
    <property type="entry name" value="Hemerythrin-like"/>
</dbReference>
<dbReference type="CDD" id="cd12108">
    <property type="entry name" value="Hr-like"/>
    <property type="match status" value="1"/>
</dbReference>
<keyword evidence="3" id="KW-1185">Reference proteome</keyword>
<evidence type="ECO:0000313" key="3">
    <source>
        <dbReference type="Proteomes" id="UP000019277"/>
    </source>
</evidence>
<protein>
    <recommendedName>
        <fullName evidence="1">Hemerythrin-like domain-containing protein</fullName>
    </recommendedName>
</protein>
<accession>W7J1H8</accession>
<reference evidence="2 3" key="1">
    <citation type="journal article" date="2014" name="Genome Announc.">
        <title>Draft Genome Sequence of the Antitrypanosomally Active Sponge-Associated Bacterium Actinokineospora sp. Strain EG49.</title>
        <authorList>
            <person name="Harjes J."/>
            <person name="Ryu T."/>
            <person name="Abdelmohsen U.R."/>
            <person name="Moitinho-Silva L."/>
            <person name="Horn H."/>
            <person name="Ravasi T."/>
            <person name="Hentschel U."/>
        </authorList>
    </citation>
    <scope>NUCLEOTIDE SEQUENCE [LARGE SCALE GENOMIC DNA]</scope>
    <source>
        <strain evidence="2 3">EG49</strain>
    </source>
</reference>
<dbReference type="eggNOG" id="COG3945">
    <property type="taxonomic scope" value="Bacteria"/>
</dbReference>
<dbReference type="OrthoDB" id="5197650at2"/>
<dbReference type="STRING" id="909613.UO65_4734"/>
<dbReference type="Gene3D" id="1.20.120.520">
    <property type="entry name" value="nmb1532 protein domain like"/>
    <property type="match status" value="1"/>
</dbReference>
<dbReference type="AlphaFoldDB" id="W7J1H8"/>
<feature type="domain" description="Hemerythrin-like" evidence="1">
    <location>
        <begin position="25"/>
        <end position="141"/>
    </location>
</feature>
<sequence>MTAGLSSEHGLDGLPENLHGFALLHRAMRRDAKKLLAVAPKLSSSKRTRVASWWDQVRATIDWHHHTEDDILWPELRAKVPGFAEREVDMHADHAALDQAMDAVTAALRLDDNAALVEAATRFDAIIHDHLRAEETIVLPAFVAMGKRAYGGVERRIMLSAPPGVLAFLLPWMFDGAGSGRAAALMPLPVRLIGLTALNFRYERSYRWW</sequence>